<dbReference type="PANTHER" id="PTHR12864">
    <property type="entry name" value="RAN BINDING PROTEIN 9-RELATED"/>
    <property type="match status" value="1"/>
</dbReference>
<proteinExistence type="predicted"/>
<reference evidence="3" key="2">
    <citation type="submission" date="2024-10" db="UniProtKB">
        <authorList>
            <consortium name="EnsemblProtists"/>
        </authorList>
    </citation>
    <scope>IDENTIFICATION</scope>
</reference>
<dbReference type="RefSeq" id="XP_005781905.1">
    <property type="nucleotide sequence ID" value="XM_005781848.1"/>
</dbReference>
<sequence length="273" mass="29534">MDGRRQPSALAYQPSGSSRSWSHGMCREDARQPLPSELDTVSHPRYIIAARDKRSVRYIGKGNHGYDVGAIRTDRPCPARCALYYFEATVLDAGERGALCIGLAGESFSLHRQPGWEPDSFGYHAEDGRKYTDSERGEVYGPAWGAGDVVGCGLVNATRSIFFTRNGQHLGVAFSDVPPQLYPTVGLHSPNEAVALNFGEAPFAFDARGHVAALRRESEQQAALHHAPAGLVAGLVRSYLLHHAFADTLEALERDSRAADMDVDAAAGTGAWP</sequence>
<dbReference type="InterPro" id="IPR043136">
    <property type="entry name" value="B30.2/SPRY_sf"/>
</dbReference>
<dbReference type="InterPro" id="IPR013320">
    <property type="entry name" value="ConA-like_dom_sf"/>
</dbReference>
<name>A0A0D3K141_EMIH1</name>
<dbReference type="KEGG" id="ehx:EMIHUDRAFT_365889"/>
<evidence type="ECO:0000256" key="1">
    <source>
        <dbReference type="SAM" id="MobiDB-lite"/>
    </source>
</evidence>
<dbReference type="OMA" id="PIKCIAY"/>
<dbReference type="SMART" id="SM00449">
    <property type="entry name" value="SPRY"/>
    <property type="match status" value="1"/>
</dbReference>
<reference evidence="4" key="1">
    <citation type="journal article" date="2013" name="Nature">
        <title>Pan genome of the phytoplankton Emiliania underpins its global distribution.</title>
        <authorList>
            <person name="Read B.A."/>
            <person name="Kegel J."/>
            <person name="Klute M.J."/>
            <person name="Kuo A."/>
            <person name="Lefebvre S.C."/>
            <person name="Maumus F."/>
            <person name="Mayer C."/>
            <person name="Miller J."/>
            <person name="Monier A."/>
            <person name="Salamov A."/>
            <person name="Young J."/>
            <person name="Aguilar M."/>
            <person name="Claverie J.M."/>
            <person name="Frickenhaus S."/>
            <person name="Gonzalez K."/>
            <person name="Herman E.K."/>
            <person name="Lin Y.C."/>
            <person name="Napier J."/>
            <person name="Ogata H."/>
            <person name="Sarno A.F."/>
            <person name="Shmutz J."/>
            <person name="Schroeder D."/>
            <person name="de Vargas C."/>
            <person name="Verret F."/>
            <person name="von Dassow P."/>
            <person name="Valentin K."/>
            <person name="Van de Peer Y."/>
            <person name="Wheeler G."/>
            <person name="Dacks J.B."/>
            <person name="Delwiche C.F."/>
            <person name="Dyhrman S.T."/>
            <person name="Glockner G."/>
            <person name="John U."/>
            <person name="Richards T."/>
            <person name="Worden A.Z."/>
            <person name="Zhang X."/>
            <person name="Grigoriev I.V."/>
            <person name="Allen A.E."/>
            <person name="Bidle K."/>
            <person name="Borodovsky M."/>
            <person name="Bowler C."/>
            <person name="Brownlee C."/>
            <person name="Cock J.M."/>
            <person name="Elias M."/>
            <person name="Gladyshev V.N."/>
            <person name="Groth M."/>
            <person name="Guda C."/>
            <person name="Hadaegh A."/>
            <person name="Iglesias-Rodriguez M.D."/>
            <person name="Jenkins J."/>
            <person name="Jones B.M."/>
            <person name="Lawson T."/>
            <person name="Leese F."/>
            <person name="Lindquist E."/>
            <person name="Lobanov A."/>
            <person name="Lomsadze A."/>
            <person name="Malik S.B."/>
            <person name="Marsh M.E."/>
            <person name="Mackinder L."/>
            <person name="Mock T."/>
            <person name="Mueller-Roeber B."/>
            <person name="Pagarete A."/>
            <person name="Parker M."/>
            <person name="Probert I."/>
            <person name="Quesneville H."/>
            <person name="Raines C."/>
            <person name="Rensing S.A."/>
            <person name="Riano-Pachon D.M."/>
            <person name="Richier S."/>
            <person name="Rokitta S."/>
            <person name="Shiraiwa Y."/>
            <person name="Soanes D.M."/>
            <person name="van der Giezen M."/>
            <person name="Wahlund T.M."/>
            <person name="Williams B."/>
            <person name="Wilson W."/>
            <person name="Wolfe G."/>
            <person name="Wurch L.L."/>
        </authorList>
    </citation>
    <scope>NUCLEOTIDE SEQUENCE</scope>
</reference>
<dbReference type="InterPro" id="IPR001870">
    <property type="entry name" value="B30.2/SPRY"/>
</dbReference>
<dbReference type="PaxDb" id="2903-EOD29476"/>
<feature type="domain" description="B30.2/SPRY" evidence="2">
    <location>
        <begin position="16"/>
        <end position="203"/>
    </location>
</feature>
<dbReference type="EnsemblProtists" id="EOD29476">
    <property type="protein sequence ID" value="EOD29476"/>
    <property type="gene ID" value="EMIHUDRAFT_365889"/>
</dbReference>
<evidence type="ECO:0000313" key="4">
    <source>
        <dbReference type="Proteomes" id="UP000013827"/>
    </source>
</evidence>
<accession>A0A0D3K141</accession>
<dbReference type="GeneID" id="17274749"/>
<dbReference type="STRING" id="2903.R1F2Q0"/>
<dbReference type="SUPFAM" id="SSF49899">
    <property type="entry name" value="Concanavalin A-like lectins/glucanases"/>
    <property type="match status" value="1"/>
</dbReference>
<organism evidence="3 4">
    <name type="scientific">Emiliania huxleyi (strain CCMP1516)</name>
    <dbReference type="NCBI Taxonomy" id="280463"/>
    <lineage>
        <taxon>Eukaryota</taxon>
        <taxon>Haptista</taxon>
        <taxon>Haptophyta</taxon>
        <taxon>Prymnesiophyceae</taxon>
        <taxon>Isochrysidales</taxon>
        <taxon>Noelaerhabdaceae</taxon>
        <taxon>Emiliania</taxon>
    </lineage>
</organism>
<dbReference type="HOGENOM" id="CLU_082631_0_0_1"/>
<dbReference type="PROSITE" id="PS50188">
    <property type="entry name" value="B302_SPRY"/>
    <property type="match status" value="1"/>
</dbReference>
<feature type="region of interest" description="Disordered" evidence="1">
    <location>
        <begin position="1"/>
        <end position="24"/>
    </location>
</feature>
<dbReference type="Gene3D" id="2.60.120.920">
    <property type="match status" value="1"/>
</dbReference>
<dbReference type="AlphaFoldDB" id="A0A0D3K141"/>
<keyword evidence="4" id="KW-1185">Reference proteome</keyword>
<evidence type="ECO:0000259" key="2">
    <source>
        <dbReference type="PROSITE" id="PS50188"/>
    </source>
</evidence>
<dbReference type="eggNOG" id="KOG1477">
    <property type="taxonomic scope" value="Eukaryota"/>
</dbReference>
<protein>
    <recommendedName>
        <fullName evidence="2">B30.2/SPRY domain-containing protein</fullName>
    </recommendedName>
</protein>
<dbReference type="InterPro" id="IPR003877">
    <property type="entry name" value="SPRY_dom"/>
</dbReference>
<evidence type="ECO:0000313" key="3">
    <source>
        <dbReference type="EnsemblProtists" id="EOD29476"/>
    </source>
</evidence>
<dbReference type="Proteomes" id="UP000013827">
    <property type="component" value="Unassembled WGS sequence"/>
</dbReference>
<dbReference type="Pfam" id="PF00622">
    <property type="entry name" value="SPRY"/>
    <property type="match status" value="1"/>
</dbReference>
<dbReference type="InterPro" id="IPR050618">
    <property type="entry name" value="Ubq-SigPath_Reg"/>
</dbReference>